<gene>
    <name evidence="4" type="ORF">A9R00_10880</name>
</gene>
<dbReference type="PROSITE" id="PS50110">
    <property type="entry name" value="RESPONSE_REGULATORY"/>
    <property type="match status" value="1"/>
</dbReference>
<dbReference type="SMART" id="SM00448">
    <property type="entry name" value="REC"/>
    <property type="match status" value="1"/>
</dbReference>
<feature type="modified residue" description="4-aspartylphosphate" evidence="2">
    <location>
        <position position="53"/>
    </location>
</feature>
<dbReference type="EMBL" id="MABE01000624">
    <property type="protein sequence ID" value="OUS37767.1"/>
    <property type="molecule type" value="Genomic_DNA"/>
</dbReference>
<evidence type="ECO:0000256" key="1">
    <source>
        <dbReference type="ARBA" id="ARBA00022553"/>
    </source>
</evidence>
<proteinExistence type="predicted"/>
<dbReference type="Pfam" id="PF00072">
    <property type="entry name" value="Response_reg"/>
    <property type="match status" value="1"/>
</dbReference>
<dbReference type="PANTHER" id="PTHR44591">
    <property type="entry name" value="STRESS RESPONSE REGULATOR PROTEIN 1"/>
    <property type="match status" value="1"/>
</dbReference>
<sequence>MAGLVLIVDDDESVYINIQAYLEDEGYQVCIAESGEQGLLCLETLRPQFAIVDMRLPGMAGDQFIKKAQGLQAGLQFLIHTGSVEYQLPDFLRDNPQVRQSIFYKPLLNMDSLVSEMCS</sequence>
<feature type="domain" description="Response regulatory" evidence="3">
    <location>
        <begin position="4"/>
        <end position="119"/>
    </location>
</feature>
<dbReference type="Proteomes" id="UP000227088">
    <property type="component" value="Unassembled WGS sequence"/>
</dbReference>
<evidence type="ECO:0000259" key="3">
    <source>
        <dbReference type="PROSITE" id="PS50110"/>
    </source>
</evidence>
<evidence type="ECO:0000313" key="4">
    <source>
        <dbReference type="EMBL" id="OUS37767.1"/>
    </source>
</evidence>
<dbReference type="PANTHER" id="PTHR44591:SF3">
    <property type="entry name" value="RESPONSE REGULATORY DOMAIN-CONTAINING PROTEIN"/>
    <property type="match status" value="1"/>
</dbReference>
<evidence type="ECO:0000256" key="2">
    <source>
        <dbReference type="PROSITE-ProRule" id="PRU00169"/>
    </source>
</evidence>
<dbReference type="Gene3D" id="3.40.50.2300">
    <property type="match status" value="1"/>
</dbReference>
<comment type="caution">
    <text evidence="4">The sequence shown here is derived from an EMBL/GenBank/DDBJ whole genome shotgun (WGS) entry which is preliminary data.</text>
</comment>
<dbReference type="InterPro" id="IPR050595">
    <property type="entry name" value="Bact_response_regulator"/>
</dbReference>
<evidence type="ECO:0000313" key="5">
    <source>
        <dbReference type="Proteomes" id="UP000227088"/>
    </source>
</evidence>
<keyword evidence="1 2" id="KW-0597">Phosphoprotein</keyword>
<reference evidence="5" key="1">
    <citation type="journal article" date="2017" name="Proc. Natl. Acad. Sci. U.S.A.">
        <title>Simulation of Deepwater Horizon oil plume reveals substrate specialization within a complex community of hydrocarbon degraders.</title>
        <authorList>
            <person name="Hu P."/>
            <person name="Dubinsky E.A."/>
            <person name="Probst A.J."/>
            <person name="Wang J."/>
            <person name="Sieber C.M.K."/>
            <person name="Tom L.M."/>
            <person name="Gardinali P."/>
            <person name="Banfield J.F."/>
            <person name="Atlas R.M."/>
            <person name="Andersen G.L."/>
        </authorList>
    </citation>
    <scope>NUCLEOTIDE SEQUENCE [LARGE SCALE GENOMIC DNA]</scope>
</reference>
<dbReference type="InterPro" id="IPR001789">
    <property type="entry name" value="Sig_transdc_resp-reg_receiver"/>
</dbReference>
<accession>A0A1Y5HMH1</accession>
<protein>
    <recommendedName>
        <fullName evidence="3">Response regulatory domain-containing protein</fullName>
    </recommendedName>
</protein>
<dbReference type="SUPFAM" id="SSF52172">
    <property type="entry name" value="CheY-like"/>
    <property type="match status" value="1"/>
</dbReference>
<name>A0A1Y5HMH1_OLEAN</name>
<dbReference type="GO" id="GO:0000160">
    <property type="term" value="P:phosphorelay signal transduction system"/>
    <property type="evidence" value="ECO:0007669"/>
    <property type="project" value="InterPro"/>
</dbReference>
<dbReference type="AlphaFoldDB" id="A0A1Y5HMH1"/>
<dbReference type="InterPro" id="IPR011006">
    <property type="entry name" value="CheY-like_superfamily"/>
</dbReference>
<organism evidence="4 5">
    <name type="scientific">Oleispira antarctica</name>
    <dbReference type="NCBI Taxonomy" id="188908"/>
    <lineage>
        <taxon>Bacteria</taxon>
        <taxon>Pseudomonadati</taxon>
        <taxon>Pseudomonadota</taxon>
        <taxon>Gammaproteobacteria</taxon>
        <taxon>Oceanospirillales</taxon>
        <taxon>Oceanospirillaceae</taxon>
        <taxon>Oleispira</taxon>
    </lineage>
</organism>